<keyword evidence="3" id="KW-1185">Reference proteome</keyword>
<reference evidence="2 3" key="2">
    <citation type="journal article" date="2013" name="Plant Cell Physiol.">
        <title>Rice Annotation Project Database (RAP-DB): an integrative and interactive database for rice genomics.</title>
        <authorList>
            <person name="Sakai H."/>
            <person name="Lee S.S."/>
            <person name="Tanaka T."/>
            <person name="Numa H."/>
            <person name="Kim J."/>
            <person name="Kawahara Y."/>
            <person name="Wakimoto H."/>
            <person name="Yang C.C."/>
            <person name="Iwamoto M."/>
            <person name="Abe T."/>
            <person name="Yamada Y."/>
            <person name="Muto A."/>
            <person name="Inokuchi H."/>
            <person name="Ikemura T."/>
            <person name="Matsumoto T."/>
            <person name="Sasaki T."/>
            <person name="Itoh T."/>
        </authorList>
    </citation>
    <scope>NUCLEOTIDE SEQUENCE [LARGE SCALE GENOMIC DNA]</scope>
    <source>
        <strain evidence="3">cv. Nipponbare</strain>
    </source>
</reference>
<gene>
    <name evidence="2" type="ordered locus">Os01g0142875</name>
    <name evidence="2" type="ORF">OSNPB_010142875</name>
</gene>
<dbReference type="AlphaFoldDB" id="A0A0P0UXU7"/>
<dbReference type="InParanoid" id="A0A0P0UXU7"/>
<dbReference type="Gramene" id="Os01t0142875-00">
    <property type="protein sequence ID" value="Os01t0142875-00"/>
    <property type="gene ID" value="Os01g0142875"/>
</dbReference>
<dbReference type="eggNOG" id="ENOG502R59K">
    <property type="taxonomic scope" value="Eukaryota"/>
</dbReference>
<sequence length="251" mass="26507">MARSLTTSSTPAASMEKTEMTRPMPIRCSWVNPRGRPVTARTAGTMRRSYTGTQTMTLRVSKMESDAAGMEKCGPMLASSVFPWRTNMVLICPYTVANTIPLAQIGSSRTTLFSSSTCVTVHSRHADAFAADLSSGVSTAALSRHANCPVCSSLRLPSMPDSLSSVSCSRDPSAGTSTPHFLADATSTCAILVSGLPPGRWCLYSGVPTKKLATATAMTTAGMPNPHPHPTCVCTYTSTDDATSAPMLMEK</sequence>
<protein>
    <submittedName>
        <fullName evidence="2">Os01g0142875 protein</fullName>
    </submittedName>
</protein>
<organism evidence="2 3">
    <name type="scientific">Oryza sativa subsp. japonica</name>
    <name type="common">Rice</name>
    <dbReference type="NCBI Taxonomy" id="39947"/>
    <lineage>
        <taxon>Eukaryota</taxon>
        <taxon>Viridiplantae</taxon>
        <taxon>Streptophyta</taxon>
        <taxon>Embryophyta</taxon>
        <taxon>Tracheophyta</taxon>
        <taxon>Spermatophyta</taxon>
        <taxon>Magnoliopsida</taxon>
        <taxon>Liliopsida</taxon>
        <taxon>Poales</taxon>
        <taxon>Poaceae</taxon>
        <taxon>BOP clade</taxon>
        <taxon>Oryzoideae</taxon>
        <taxon>Oryzeae</taxon>
        <taxon>Oryzinae</taxon>
        <taxon>Oryza</taxon>
        <taxon>Oryza sativa</taxon>
    </lineage>
</organism>
<name>A0A0P0UXU7_ORYSJ</name>
<evidence type="ECO:0000313" key="2">
    <source>
        <dbReference type="EMBL" id="BAS70334.1"/>
    </source>
</evidence>
<evidence type="ECO:0000256" key="1">
    <source>
        <dbReference type="SAM" id="MobiDB-lite"/>
    </source>
</evidence>
<reference evidence="2 3" key="3">
    <citation type="journal article" date="2013" name="Rice">
        <title>Improvement of the Oryza sativa Nipponbare reference genome using next generation sequence and optical map data.</title>
        <authorList>
            <person name="Kawahara Y."/>
            <person name="de la Bastide M."/>
            <person name="Hamilton J.P."/>
            <person name="Kanamori H."/>
            <person name="McCombie W.R."/>
            <person name="Ouyang S."/>
            <person name="Schwartz D.C."/>
            <person name="Tanaka T."/>
            <person name="Wu J."/>
            <person name="Zhou S."/>
            <person name="Childs K.L."/>
            <person name="Davidson R.M."/>
            <person name="Lin H."/>
            <person name="Quesada-Ocampo L."/>
            <person name="Vaillancourt B."/>
            <person name="Sakai H."/>
            <person name="Lee S.S."/>
            <person name="Kim J."/>
            <person name="Numa H."/>
            <person name="Itoh T."/>
            <person name="Buell C.R."/>
            <person name="Matsumoto T."/>
        </authorList>
    </citation>
    <scope>NUCLEOTIDE SEQUENCE [LARGE SCALE GENOMIC DNA]</scope>
    <source>
        <strain evidence="3">cv. Nipponbare</strain>
    </source>
</reference>
<dbReference type="PaxDb" id="39947-A0A0P0UXU7"/>
<proteinExistence type="predicted"/>
<feature type="compositionally biased region" description="Polar residues" evidence="1">
    <location>
        <begin position="1"/>
        <end position="12"/>
    </location>
</feature>
<feature type="region of interest" description="Disordered" evidence="1">
    <location>
        <begin position="1"/>
        <end position="20"/>
    </location>
</feature>
<reference evidence="3" key="1">
    <citation type="journal article" date="2005" name="Nature">
        <title>The map-based sequence of the rice genome.</title>
        <authorList>
            <consortium name="International rice genome sequencing project (IRGSP)"/>
            <person name="Matsumoto T."/>
            <person name="Wu J."/>
            <person name="Kanamori H."/>
            <person name="Katayose Y."/>
            <person name="Fujisawa M."/>
            <person name="Namiki N."/>
            <person name="Mizuno H."/>
            <person name="Yamamoto K."/>
            <person name="Antonio B.A."/>
            <person name="Baba T."/>
            <person name="Sakata K."/>
            <person name="Nagamura Y."/>
            <person name="Aoki H."/>
            <person name="Arikawa K."/>
            <person name="Arita K."/>
            <person name="Bito T."/>
            <person name="Chiden Y."/>
            <person name="Fujitsuka N."/>
            <person name="Fukunaka R."/>
            <person name="Hamada M."/>
            <person name="Harada C."/>
            <person name="Hayashi A."/>
            <person name="Hijishita S."/>
            <person name="Honda M."/>
            <person name="Hosokawa S."/>
            <person name="Ichikawa Y."/>
            <person name="Idonuma A."/>
            <person name="Iijima M."/>
            <person name="Ikeda M."/>
            <person name="Ikeno M."/>
            <person name="Ito K."/>
            <person name="Ito S."/>
            <person name="Ito T."/>
            <person name="Ito Y."/>
            <person name="Ito Y."/>
            <person name="Iwabuchi A."/>
            <person name="Kamiya K."/>
            <person name="Karasawa W."/>
            <person name="Kurita K."/>
            <person name="Katagiri S."/>
            <person name="Kikuta A."/>
            <person name="Kobayashi H."/>
            <person name="Kobayashi N."/>
            <person name="Machita K."/>
            <person name="Maehara T."/>
            <person name="Masukawa M."/>
            <person name="Mizubayashi T."/>
            <person name="Mukai Y."/>
            <person name="Nagasaki H."/>
            <person name="Nagata Y."/>
            <person name="Naito S."/>
            <person name="Nakashima M."/>
            <person name="Nakama Y."/>
            <person name="Nakamichi Y."/>
            <person name="Nakamura M."/>
            <person name="Meguro A."/>
            <person name="Negishi M."/>
            <person name="Ohta I."/>
            <person name="Ohta T."/>
            <person name="Okamoto M."/>
            <person name="Ono N."/>
            <person name="Saji S."/>
            <person name="Sakaguchi M."/>
            <person name="Sakai K."/>
            <person name="Shibata M."/>
            <person name="Shimokawa T."/>
            <person name="Song J."/>
            <person name="Takazaki Y."/>
            <person name="Terasawa K."/>
            <person name="Tsugane M."/>
            <person name="Tsuji K."/>
            <person name="Ueda S."/>
            <person name="Waki K."/>
            <person name="Yamagata H."/>
            <person name="Yamamoto M."/>
            <person name="Yamamoto S."/>
            <person name="Yamane H."/>
            <person name="Yoshiki S."/>
            <person name="Yoshihara R."/>
            <person name="Yukawa K."/>
            <person name="Zhong H."/>
            <person name="Yano M."/>
            <person name="Yuan Q."/>
            <person name="Ouyang S."/>
            <person name="Liu J."/>
            <person name="Jones K.M."/>
            <person name="Gansberger K."/>
            <person name="Moffat K."/>
            <person name="Hill J."/>
            <person name="Bera J."/>
            <person name="Fadrosh D."/>
            <person name="Jin S."/>
            <person name="Johri S."/>
            <person name="Kim M."/>
            <person name="Overton L."/>
            <person name="Reardon M."/>
            <person name="Tsitrin T."/>
            <person name="Vuong H."/>
            <person name="Weaver B."/>
            <person name="Ciecko A."/>
            <person name="Tallon L."/>
            <person name="Jackson J."/>
            <person name="Pai G."/>
            <person name="Aken S.V."/>
            <person name="Utterback T."/>
            <person name="Reidmuller S."/>
            <person name="Feldblyum T."/>
            <person name="Hsiao J."/>
            <person name="Zismann V."/>
            <person name="Iobst S."/>
            <person name="de Vazeille A.R."/>
            <person name="Buell C.R."/>
            <person name="Ying K."/>
            <person name="Li Y."/>
            <person name="Lu T."/>
            <person name="Huang Y."/>
            <person name="Zhao Q."/>
            <person name="Feng Q."/>
            <person name="Zhang L."/>
            <person name="Zhu J."/>
            <person name="Weng Q."/>
            <person name="Mu J."/>
            <person name="Lu Y."/>
            <person name="Fan D."/>
            <person name="Liu Y."/>
            <person name="Guan J."/>
            <person name="Zhang Y."/>
            <person name="Yu S."/>
            <person name="Liu X."/>
            <person name="Zhang Y."/>
            <person name="Hong G."/>
            <person name="Han B."/>
            <person name="Choisne N."/>
            <person name="Demange N."/>
            <person name="Orjeda G."/>
            <person name="Samain S."/>
            <person name="Cattolico L."/>
            <person name="Pelletier E."/>
            <person name="Couloux A."/>
            <person name="Segurens B."/>
            <person name="Wincker P."/>
            <person name="D'Hont A."/>
            <person name="Scarpelli C."/>
            <person name="Weissenbach J."/>
            <person name="Salanoubat M."/>
            <person name="Quetier F."/>
            <person name="Yu Y."/>
            <person name="Kim H.R."/>
            <person name="Rambo T."/>
            <person name="Currie J."/>
            <person name="Collura K."/>
            <person name="Luo M."/>
            <person name="Yang T."/>
            <person name="Ammiraju J.S.S."/>
            <person name="Engler F."/>
            <person name="Soderlund C."/>
            <person name="Wing R.A."/>
            <person name="Palmer L.E."/>
            <person name="de la Bastide M."/>
            <person name="Spiegel L."/>
            <person name="Nascimento L."/>
            <person name="Zutavern T."/>
            <person name="O'Shaughnessy A."/>
            <person name="Dike S."/>
            <person name="Dedhia N."/>
            <person name="Preston R."/>
            <person name="Balija V."/>
            <person name="McCombie W.R."/>
            <person name="Chow T."/>
            <person name="Chen H."/>
            <person name="Chung M."/>
            <person name="Chen C."/>
            <person name="Shaw J."/>
            <person name="Wu H."/>
            <person name="Hsiao K."/>
            <person name="Chao Y."/>
            <person name="Chu M."/>
            <person name="Cheng C."/>
            <person name="Hour A."/>
            <person name="Lee P."/>
            <person name="Lin S."/>
            <person name="Lin Y."/>
            <person name="Liou J."/>
            <person name="Liu S."/>
            <person name="Hsing Y."/>
            <person name="Raghuvanshi S."/>
            <person name="Mohanty A."/>
            <person name="Bharti A.K."/>
            <person name="Gaur A."/>
            <person name="Gupta V."/>
            <person name="Kumar D."/>
            <person name="Ravi V."/>
            <person name="Vij S."/>
            <person name="Kapur A."/>
            <person name="Khurana P."/>
            <person name="Khurana P."/>
            <person name="Khurana J.P."/>
            <person name="Tyagi A.K."/>
            <person name="Gaikwad K."/>
            <person name="Singh A."/>
            <person name="Dalal V."/>
            <person name="Srivastava S."/>
            <person name="Dixit A."/>
            <person name="Pal A.K."/>
            <person name="Ghazi I.A."/>
            <person name="Yadav M."/>
            <person name="Pandit A."/>
            <person name="Bhargava A."/>
            <person name="Sureshbabu K."/>
            <person name="Batra K."/>
            <person name="Sharma T.R."/>
            <person name="Mohapatra T."/>
            <person name="Singh N.K."/>
            <person name="Messing J."/>
            <person name="Nelson A.B."/>
            <person name="Fuks G."/>
            <person name="Kavchok S."/>
            <person name="Keizer G."/>
            <person name="Linton E."/>
            <person name="Llaca V."/>
            <person name="Song R."/>
            <person name="Tanyolac B."/>
            <person name="Young S."/>
            <person name="Ho-Il K."/>
            <person name="Hahn J.H."/>
            <person name="Sangsakoo G."/>
            <person name="Vanavichit A."/>
            <person name="de Mattos Luiz.A.T."/>
            <person name="Zimmer P.D."/>
            <person name="Malone G."/>
            <person name="Dellagostin O."/>
            <person name="de Oliveira A.C."/>
            <person name="Bevan M."/>
            <person name="Bancroft I."/>
            <person name="Minx P."/>
            <person name="Cordum H."/>
            <person name="Wilson R."/>
            <person name="Cheng Z."/>
            <person name="Jin W."/>
            <person name="Jiang J."/>
            <person name="Leong S.A."/>
            <person name="Iwama H."/>
            <person name="Gojobori T."/>
            <person name="Itoh T."/>
            <person name="Niimura Y."/>
            <person name="Fujii Y."/>
            <person name="Habara T."/>
            <person name="Sakai H."/>
            <person name="Sato Y."/>
            <person name="Wilson G."/>
            <person name="Kumar K."/>
            <person name="McCouch S."/>
            <person name="Juretic N."/>
            <person name="Hoen D."/>
            <person name="Wright S."/>
            <person name="Bruskiewich R."/>
            <person name="Bureau T."/>
            <person name="Miyao A."/>
            <person name="Hirochika H."/>
            <person name="Nishikawa T."/>
            <person name="Kadowaki K."/>
            <person name="Sugiura M."/>
            <person name="Burr B."/>
            <person name="Sasaki T."/>
        </authorList>
    </citation>
    <scope>NUCLEOTIDE SEQUENCE [LARGE SCALE GENOMIC DNA]</scope>
    <source>
        <strain evidence="3">cv. Nipponbare</strain>
    </source>
</reference>
<dbReference type="EMBL" id="AP014957">
    <property type="protein sequence ID" value="BAS70334.1"/>
    <property type="molecule type" value="Genomic_DNA"/>
</dbReference>
<evidence type="ECO:0000313" key="3">
    <source>
        <dbReference type="Proteomes" id="UP000059680"/>
    </source>
</evidence>
<dbReference type="Proteomes" id="UP000059680">
    <property type="component" value="Chromosome 1"/>
</dbReference>
<accession>A0A0P0UXU7</accession>